<comment type="caution">
    <text evidence="4">The sequence shown here is derived from an EMBL/GenBank/DDBJ whole genome shotgun (WGS) entry which is preliminary data.</text>
</comment>
<dbReference type="Gene3D" id="3.30.420.10">
    <property type="entry name" value="Ribonuclease H-like superfamily/Ribonuclease H"/>
    <property type="match status" value="1"/>
</dbReference>
<proteinExistence type="inferred from homology"/>
<dbReference type="InterPro" id="IPR036397">
    <property type="entry name" value="RNaseH_sf"/>
</dbReference>
<keyword evidence="2" id="KW-0732">Signal</keyword>
<accession>A0ABQ7N2E4</accession>
<comment type="similarity">
    <text evidence="1">Belongs to the plant LTP family. PEARLI1 subfamily.</text>
</comment>
<feature type="signal peptide" evidence="2">
    <location>
        <begin position="1"/>
        <end position="23"/>
    </location>
</feature>
<dbReference type="InterPro" id="IPR051636">
    <property type="entry name" value="Plant_LTP/defense-related"/>
</dbReference>
<name>A0ABQ7N2E4_BRACM</name>
<dbReference type="InterPro" id="IPR016140">
    <property type="entry name" value="Bifunc_inhib/LTP/seed_store"/>
</dbReference>
<protein>
    <recommendedName>
        <fullName evidence="3">Bifunctional inhibitor/plant lipid transfer protein/seed storage helical domain-containing protein</fullName>
    </recommendedName>
</protein>
<feature type="domain" description="Bifunctional inhibitor/plant lipid transfer protein/seed storage helical" evidence="3">
    <location>
        <begin position="45"/>
        <end position="117"/>
    </location>
</feature>
<dbReference type="InterPro" id="IPR027923">
    <property type="entry name" value="Hydrophob_seed_dom"/>
</dbReference>
<sequence length="336" mass="35815">MASRNSLAIFLVLNILFFALTEAARSGCPPGPYKPKPTPPAIQTCPKDTVKLGVCVNALNLLNVTLGAPPVKPCCSLIDGLVDLEAAVCLCTALKASILGININLPINLSLLLNFRYKKMASRTSLALFLAVNLLFFTYTSATCYKCIPTPATPTTPTTPSTPSTPSTGSCPRDSLQLGVCANVLKLVDLTLGNPPVKPCCSLIAGLADLEAAVCLCTVLKANILGIKLNLPINLSVLLNAQQEKHRTIELQTDPQIQSTATIIINTDAAWKEETKTAGIAWIFSDVNGKPFRQGSGTEEWVSSPIMSEALAIREALLQAQSHGISTLQSDRTPRY</sequence>
<evidence type="ECO:0000313" key="4">
    <source>
        <dbReference type="EMBL" id="KAG5405094.1"/>
    </source>
</evidence>
<dbReference type="Proteomes" id="UP000823674">
    <property type="component" value="Chromosome A03"/>
</dbReference>
<evidence type="ECO:0000256" key="1">
    <source>
        <dbReference type="ARBA" id="ARBA00008965"/>
    </source>
</evidence>
<dbReference type="InterPro" id="IPR044730">
    <property type="entry name" value="RNase_H-like_dom_plant"/>
</dbReference>
<dbReference type="SMART" id="SM00499">
    <property type="entry name" value="AAI"/>
    <property type="match status" value="2"/>
</dbReference>
<dbReference type="Pfam" id="PF14547">
    <property type="entry name" value="Hydrophob_seed"/>
    <property type="match status" value="2"/>
</dbReference>
<dbReference type="InterPro" id="IPR036312">
    <property type="entry name" value="Bifun_inhib/LTP/seed_sf"/>
</dbReference>
<dbReference type="SUPFAM" id="SSF47699">
    <property type="entry name" value="Bifunctional inhibitor/lipid-transfer protein/seed storage 2S albumin"/>
    <property type="match status" value="2"/>
</dbReference>
<evidence type="ECO:0000256" key="2">
    <source>
        <dbReference type="SAM" id="SignalP"/>
    </source>
</evidence>
<dbReference type="Gene3D" id="1.10.110.10">
    <property type="entry name" value="Plant lipid-transfer and hydrophobic proteins"/>
    <property type="match status" value="2"/>
</dbReference>
<evidence type="ECO:0000259" key="3">
    <source>
        <dbReference type="SMART" id="SM00499"/>
    </source>
</evidence>
<feature type="chain" id="PRO_5046109672" description="Bifunctional inhibitor/plant lipid transfer protein/seed storage helical domain-containing protein" evidence="2">
    <location>
        <begin position="24"/>
        <end position="336"/>
    </location>
</feature>
<dbReference type="CDD" id="cd01958">
    <property type="entry name" value="HPS_like"/>
    <property type="match status" value="2"/>
</dbReference>
<dbReference type="Pfam" id="PF13456">
    <property type="entry name" value="RVT_3"/>
    <property type="match status" value="1"/>
</dbReference>
<organism evidence="4 5">
    <name type="scientific">Brassica rapa subsp. trilocularis</name>
    <dbReference type="NCBI Taxonomy" id="1813537"/>
    <lineage>
        <taxon>Eukaryota</taxon>
        <taxon>Viridiplantae</taxon>
        <taxon>Streptophyta</taxon>
        <taxon>Embryophyta</taxon>
        <taxon>Tracheophyta</taxon>
        <taxon>Spermatophyta</taxon>
        <taxon>Magnoliopsida</taxon>
        <taxon>eudicotyledons</taxon>
        <taxon>Gunneridae</taxon>
        <taxon>Pentapetalae</taxon>
        <taxon>rosids</taxon>
        <taxon>malvids</taxon>
        <taxon>Brassicales</taxon>
        <taxon>Brassicaceae</taxon>
        <taxon>Brassiceae</taxon>
        <taxon>Brassica</taxon>
    </lineage>
</organism>
<dbReference type="InterPro" id="IPR002156">
    <property type="entry name" value="RNaseH_domain"/>
</dbReference>
<dbReference type="EMBL" id="JADBGQ010000003">
    <property type="protein sequence ID" value="KAG5405094.1"/>
    <property type="molecule type" value="Genomic_DNA"/>
</dbReference>
<evidence type="ECO:0000313" key="5">
    <source>
        <dbReference type="Proteomes" id="UP000823674"/>
    </source>
</evidence>
<gene>
    <name evidence="4" type="primary">A03p031320.1_BraROA</name>
    <name evidence="4" type="ORF">IGI04_011213</name>
</gene>
<feature type="domain" description="Bifunctional inhibitor/plant lipid transfer protein/seed storage helical" evidence="3">
    <location>
        <begin position="171"/>
        <end position="248"/>
    </location>
</feature>
<dbReference type="CDD" id="cd06222">
    <property type="entry name" value="RNase_H_like"/>
    <property type="match status" value="1"/>
</dbReference>
<dbReference type="PANTHER" id="PTHR31731">
    <property type="match status" value="1"/>
</dbReference>
<keyword evidence="5" id="KW-1185">Reference proteome</keyword>
<reference evidence="4 5" key="1">
    <citation type="submission" date="2021-03" db="EMBL/GenBank/DDBJ databases">
        <authorList>
            <person name="King G.J."/>
            <person name="Bancroft I."/>
            <person name="Baten A."/>
            <person name="Bloomfield J."/>
            <person name="Borpatragohain P."/>
            <person name="He Z."/>
            <person name="Irish N."/>
            <person name="Irwin J."/>
            <person name="Liu K."/>
            <person name="Mauleon R.P."/>
            <person name="Moore J."/>
            <person name="Morris R."/>
            <person name="Ostergaard L."/>
            <person name="Wang B."/>
            <person name="Wells R."/>
        </authorList>
    </citation>
    <scope>NUCLEOTIDE SEQUENCE [LARGE SCALE GENOMIC DNA]</scope>
    <source>
        <strain evidence="4">R-o-18</strain>
        <tissue evidence="4">Leaf</tissue>
    </source>
</reference>